<protein>
    <submittedName>
        <fullName evidence="1">Uncharacterized protein</fullName>
    </submittedName>
</protein>
<gene>
    <name evidence="1" type="ORF">SAMN06297144_1430</name>
</gene>
<dbReference type="RefSeq" id="WP_179640902.1">
    <property type="nucleotide sequence ID" value="NZ_OBMI01000001.1"/>
</dbReference>
<evidence type="ECO:0000313" key="2">
    <source>
        <dbReference type="Proteomes" id="UP000219494"/>
    </source>
</evidence>
<proteinExistence type="predicted"/>
<keyword evidence="2" id="KW-1185">Reference proteome</keyword>
<sequence>MNLGKLLKSVAKKAKENPELALIVLGIAAPKLAAKVAPKIAQVAAAVKVAKAL</sequence>
<reference evidence="1 2" key="1">
    <citation type="submission" date="2017-07" db="EMBL/GenBank/DDBJ databases">
        <authorList>
            <person name="Sun Z.S."/>
            <person name="Albrecht U."/>
            <person name="Echele G."/>
            <person name="Lee C.C."/>
        </authorList>
    </citation>
    <scope>NUCLEOTIDE SEQUENCE [LARGE SCALE GENOMIC DNA]</scope>
    <source>
        <strain evidence="1 2">CGMCC 1.12672</strain>
    </source>
</reference>
<organism evidence="1 2">
    <name type="scientific">Sphingomonas guangdongensis</name>
    <dbReference type="NCBI Taxonomy" id="1141890"/>
    <lineage>
        <taxon>Bacteria</taxon>
        <taxon>Pseudomonadati</taxon>
        <taxon>Pseudomonadota</taxon>
        <taxon>Alphaproteobacteria</taxon>
        <taxon>Sphingomonadales</taxon>
        <taxon>Sphingomonadaceae</taxon>
        <taxon>Sphingomonas</taxon>
    </lineage>
</organism>
<name>A0A285QM44_9SPHN</name>
<accession>A0A285QM44</accession>
<dbReference type="Proteomes" id="UP000219494">
    <property type="component" value="Unassembled WGS sequence"/>
</dbReference>
<dbReference type="AlphaFoldDB" id="A0A285QM44"/>
<dbReference type="EMBL" id="OBMI01000001">
    <property type="protein sequence ID" value="SOB81162.1"/>
    <property type="molecule type" value="Genomic_DNA"/>
</dbReference>
<evidence type="ECO:0000313" key="1">
    <source>
        <dbReference type="EMBL" id="SOB81162.1"/>
    </source>
</evidence>